<organism evidence="1 2">
    <name type="scientific">Pocillopora meandrina</name>
    <dbReference type="NCBI Taxonomy" id="46732"/>
    <lineage>
        <taxon>Eukaryota</taxon>
        <taxon>Metazoa</taxon>
        <taxon>Cnidaria</taxon>
        <taxon>Anthozoa</taxon>
        <taxon>Hexacorallia</taxon>
        <taxon>Scleractinia</taxon>
        <taxon>Astrocoeniina</taxon>
        <taxon>Pocilloporidae</taxon>
        <taxon>Pocillopora</taxon>
    </lineage>
</organism>
<protein>
    <submittedName>
        <fullName evidence="1">Uncharacterized protein</fullName>
    </submittedName>
</protein>
<feature type="non-terminal residue" evidence="1">
    <location>
        <position position="1"/>
    </location>
</feature>
<sequence length="104" mass="11827">LNEPGIKVNSRNKRGLLCSSVQDQVPLQILILNEIQPDRHCEQMASREGISGNDGTETEEFPAPSFEEQFKDLTSLISFFEECSKQTCEFIDNMKEKFPDSLKT</sequence>
<dbReference type="Proteomes" id="UP001159428">
    <property type="component" value="Unassembled WGS sequence"/>
</dbReference>
<evidence type="ECO:0000313" key="2">
    <source>
        <dbReference type="Proteomes" id="UP001159428"/>
    </source>
</evidence>
<dbReference type="AlphaFoldDB" id="A0AAU9XJF6"/>
<accession>A0AAU9XJF6</accession>
<comment type="caution">
    <text evidence="1">The sequence shown here is derived from an EMBL/GenBank/DDBJ whole genome shotgun (WGS) entry which is preliminary data.</text>
</comment>
<evidence type="ECO:0000313" key="1">
    <source>
        <dbReference type="EMBL" id="CAH3149551.1"/>
    </source>
</evidence>
<name>A0AAU9XJF6_9CNID</name>
<dbReference type="EMBL" id="CALNXJ010000046">
    <property type="protein sequence ID" value="CAH3149551.1"/>
    <property type="molecule type" value="Genomic_DNA"/>
</dbReference>
<proteinExistence type="predicted"/>
<keyword evidence="2" id="KW-1185">Reference proteome</keyword>
<reference evidence="1 2" key="1">
    <citation type="submission" date="2022-05" db="EMBL/GenBank/DDBJ databases">
        <authorList>
            <consortium name="Genoscope - CEA"/>
            <person name="William W."/>
        </authorList>
    </citation>
    <scope>NUCLEOTIDE SEQUENCE [LARGE SCALE GENOMIC DNA]</scope>
</reference>
<gene>
    <name evidence="1" type="ORF">PMEA_00024380</name>
</gene>
<feature type="non-terminal residue" evidence="1">
    <location>
        <position position="104"/>
    </location>
</feature>